<evidence type="ECO:0000256" key="5">
    <source>
        <dbReference type="SAM" id="Phobius"/>
    </source>
</evidence>
<sequence>METFLAPGKPPAAAETAFDRLEHLEALDGPAERLAGLIKRLPLGARDQLHGRALGHPLHPVLVQVSLGCWVAAGVLDMIPGQRRAAGLLLATGTAAALPTAFSGWVDWSDLRPEQQRVGLVHAVGNSVALLLFGASLRARLRGHAYRGRGLSLAGLSVAGLAGWLGGHLAYRQAAGVNHVEQLPYLLPEDWTELGRLDDFEPELPTRRDIGTVPVVVVRRRDGRVRVLAGWCSHLAGPLDQGTLVNDCLVCPWHGSTFRLDDGSVAAGPATSPQPAFEVRVRQDGVLEARLDRG</sequence>
<feature type="transmembrane region" description="Helical" evidence="5">
    <location>
        <begin position="151"/>
        <end position="171"/>
    </location>
</feature>
<organism evidence="7 8">
    <name type="scientific">Streptacidiphilus monticola</name>
    <dbReference type="NCBI Taxonomy" id="2161674"/>
    <lineage>
        <taxon>Bacteria</taxon>
        <taxon>Bacillati</taxon>
        <taxon>Actinomycetota</taxon>
        <taxon>Actinomycetes</taxon>
        <taxon>Kitasatosporales</taxon>
        <taxon>Streptomycetaceae</taxon>
        <taxon>Streptacidiphilus</taxon>
    </lineage>
</organism>
<keyword evidence="2" id="KW-0479">Metal-binding</keyword>
<dbReference type="InterPro" id="IPR017941">
    <property type="entry name" value="Rieske_2Fe-2S"/>
</dbReference>
<accession>A0ABW1G9Z7</accession>
<keyword evidence="3" id="KW-0408">Iron</keyword>
<dbReference type="Gene3D" id="2.102.10.10">
    <property type="entry name" value="Rieske [2Fe-2S] iron-sulphur domain"/>
    <property type="match status" value="1"/>
</dbReference>
<dbReference type="RefSeq" id="WP_380590397.1">
    <property type="nucleotide sequence ID" value="NZ_JBHSQJ010000166.1"/>
</dbReference>
<feature type="domain" description="Rieske" evidence="6">
    <location>
        <begin position="192"/>
        <end position="288"/>
    </location>
</feature>
<dbReference type="InterPro" id="IPR036922">
    <property type="entry name" value="Rieske_2Fe-2S_sf"/>
</dbReference>
<dbReference type="EMBL" id="JBHSQJ010000166">
    <property type="protein sequence ID" value="MFC5911439.1"/>
    <property type="molecule type" value="Genomic_DNA"/>
</dbReference>
<dbReference type="PANTHER" id="PTHR21496">
    <property type="entry name" value="FERREDOXIN-RELATED"/>
    <property type="match status" value="1"/>
</dbReference>
<evidence type="ECO:0000256" key="1">
    <source>
        <dbReference type="ARBA" id="ARBA00022714"/>
    </source>
</evidence>
<keyword evidence="8" id="KW-1185">Reference proteome</keyword>
<dbReference type="PROSITE" id="PS51296">
    <property type="entry name" value="RIESKE"/>
    <property type="match status" value="1"/>
</dbReference>
<evidence type="ECO:0000256" key="4">
    <source>
        <dbReference type="ARBA" id="ARBA00023014"/>
    </source>
</evidence>
<keyword evidence="5" id="KW-0472">Membrane</keyword>
<keyword evidence="1" id="KW-0001">2Fe-2S</keyword>
<gene>
    <name evidence="7" type="ORF">ACFP3V_30070</name>
</gene>
<dbReference type="SUPFAM" id="SSF50022">
    <property type="entry name" value="ISP domain"/>
    <property type="match status" value="1"/>
</dbReference>
<keyword evidence="5" id="KW-0812">Transmembrane</keyword>
<feature type="transmembrane region" description="Helical" evidence="5">
    <location>
        <begin position="86"/>
        <end position="106"/>
    </location>
</feature>
<dbReference type="Pfam" id="PF00355">
    <property type="entry name" value="Rieske"/>
    <property type="match status" value="1"/>
</dbReference>
<evidence type="ECO:0000313" key="7">
    <source>
        <dbReference type="EMBL" id="MFC5911439.1"/>
    </source>
</evidence>
<dbReference type="InterPro" id="IPR019251">
    <property type="entry name" value="DUF2231_TM"/>
</dbReference>
<dbReference type="PANTHER" id="PTHR21496:SF23">
    <property type="entry name" value="3-PHENYLPROPIONATE_CINNAMIC ACID DIOXYGENASE FERREDOXIN SUBUNIT"/>
    <property type="match status" value="1"/>
</dbReference>
<evidence type="ECO:0000313" key="8">
    <source>
        <dbReference type="Proteomes" id="UP001596174"/>
    </source>
</evidence>
<keyword evidence="4" id="KW-0411">Iron-sulfur</keyword>
<dbReference type="CDD" id="cd03467">
    <property type="entry name" value="Rieske"/>
    <property type="match status" value="1"/>
</dbReference>
<dbReference type="Pfam" id="PF09990">
    <property type="entry name" value="DUF2231"/>
    <property type="match status" value="1"/>
</dbReference>
<comment type="caution">
    <text evidence="7">The sequence shown here is derived from an EMBL/GenBank/DDBJ whole genome shotgun (WGS) entry which is preliminary data.</text>
</comment>
<evidence type="ECO:0000256" key="2">
    <source>
        <dbReference type="ARBA" id="ARBA00022723"/>
    </source>
</evidence>
<evidence type="ECO:0000256" key="3">
    <source>
        <dbReference type="ARBA" id="ARBA00023004"/>
    </source>
</evidence>
<name>A0ABW1G9Z7_9ACTN</name>
<dbReference type="Proteomes" id="UP001596174">
    <property type="component" value="Unassembled WGS sequence"/>
</dbReference>
<protein>
    <submittedName>
        <fullName evidence="7">Rieske 2Fe-2S domain-containing protein</fullName>
    </submittedName>
</protein>
<proteinExistence type="predicted"/>
<feature type="transmembrane region" description="Helical" evidence="5">
    <location>
        <begin position="118"/>
        <end position="139"/>
    </location>
</feature>
<reference evidence="8" key="1">
    <citation type="journal article" date="2019" name="Int. J. Syst. Evol. Microbiol.">
        <title>The Global Catalogue of Microorganisms (GCM) 10K type strain sequencing project: providing services to taxonomists for standard genome sequencing and annotation.</title>
        <authorList>
            <consortium name="The Broad Institute Genomics Platform"/>
            <consortium name="The Broad Institute Genome Sequencing Center for Infectious Disease"/>
            <person name="Wu L."/>
            <person name="Ma J."/>
        </authorList>
    </citation>
    <scope>NUCLEOTIDE SEQUENCE [LARGE SCALE GENOMIC DNA]</scope>
    <source>
        <strain evidence="8">JCM 4816</strain>
    </source>
</reference>
<evidence type="ECO:0000259" key="6">
    <source>
        <dbReference type="PROSITE" id="PS51296"/>
    </source>
</evidence>
<keyword evidence="5" id="KW-1133">Transmembrane helix</keyword>